<evidence type="ECO:0000313" key="1">
    <source>
        <dbReference type="EMBL" id="EJU19886.1"/>
    </source>
</evidence>
<dbReference type="AlphaFoldDB" id="J4W0P0"/>
<proteinExistence type="predicted"/>
<protein>
    <submittedName>
        <fullName evidence="1">Uncharacterized protein</fullName>
    </submittedName>
</protein>
<dbReference type="EMBL" id="ALNK01000037">
    <property type="protein sequence ID" value="EJU19886.1"/>
    <property type="molecule type" value="Genomic_DNA"/>
</dbReference>
<organism evidence="1 3">
    <name type="scientific">Peptoanaerobacter stomatis</name>
    <dbReference type="NCBI Taxonomy" id="796937"/>
    <lineage>
        <taxon>Bacteria</taxon>
        <taxon>Bacillati</taxon>
        <taxon>Bacillota</taxon>
        <taxon>Clostridia</taxon>
        <taxon>Peptostreptococcales</taxon>
        <taxon>Filifactoraceae</taxon>
        <taxon>Peptoanaerobacter</taxon>
    </lineage>
</organism>
<comment type="caution">
    <text evidence="1">The sequence shown here is derived from an EMBL/GenBank/DDBJ whole genome shotgun (WGS) entry which is preliminary data.</text>
</comment>
<dbReference type="OrthoDB" id="1754982at2"/>
<dbReference type="PATRIC" id="fig|796941.3.peg.2000"/>
<name>J4W0P0_9FIRM</name>
<accession>J4W0P0</accession>
<accession>U6Q128</accession>
<dbReference type="Proteomes" id="UP000005244">
    <property type="component" value="Unassembled WGS sequence"/>
</dbReference>
<evidence type="ECO:0000313" key="4">
    <source>
        <dbReference type="Proteomes" id="UP000017818"/>
    </source>
</evidence>
<dbReference type="Proteomes" id="UP000017818">
    <property type="component" value="Unassembled WGS sequence"/>
</dbReference>
<dbReference type="HOGENOM" id="CLU_2567918_0_0_9"/>
<reference evidence="1 3" key="2">
    <citation type="submission" date="2012-07" db="EMBL/GenBank/DDBJ databases">
        <authorList>
            <person name="Durkin A.S."/>
            <person name="McCorrison J."/>
            <person name="Torralba M."/>
            <person name="Gillis M."/>
            <person name="Methe B."/>
            <person name="Sutton G."/>
            <person name="Nelson K.E."/>
        </authorList>
    </citation>
    <scope>NUCLEOTIDE SEQUENCE [LARGE SCALE GENOMIC DNA]</scope>
    <source>
        <strain evidence="1 3">OBRC8</strain>
    </source>
</reference>
<evidence type="ECO:0000313" key="3">
    <source>
        <dbReference type="Proteomes" id="UP000005244"/>
    </source>
</evidence>
<evidence type="ECO:0000313" key="2">
    <source>
        <dbReference type="EMBL" id="EJZ44284.1"/>
    </source>
</evidence>
<gene>
    <name evidence="1" type="ORF">HMPREF1143_1578</name>
    <name evidence="2" type="ORF">HMPREF9630_02144</name>
</gene>
<keyword evidence="3" id="KW-1185">Reference proteome</keyword>
<dbReference type="EMBL" id="AFZF02000016">
    <property type="protein sequence ID" value="EJZ44284.1"/>
    <property type="molecule type" value="Genomic_DNA"/>
</dbReference>
<sequence>MNIYTKILTLKGSYFTKDYEKTKKNKLQIRPILEATVIKNFKSDDETKIIVINQETQSSIEITPHSDKKDIKKYLGEKFLK</sequence>
<reference evidence="2 4" key="1">
    <citation type="submission" date="2012-05" db="EMBL/GenBank/DDBJ databases">
        <title>The Genome Sequence of Eubacteriaceae bacterium CM2.</title>
        <authorList>
            <consortium name="The Broad Institute Genome Sequencing Platform"/>
            <person name="Earl A."/>
            <person name="Ward D."/>
            <person name="Feldgarden M."/>
            <person name="Gevers D."/>
            <person name="Sizova M."/>
            <person name="Hazen A."/>
            <person name="Epstein S."/>
            <person name="Walker B."/>
            <person name="Young S.K."/>
            <person name="Zeng Q."/>
            <person name="Gargeya S."/>
            <person name="Fitzgerald M."/>
            <person name="Haas B."/>
            <person name="Abouelleil A."/>
            <person name="Alvarado L."/>
            <person name="Arachchi H.M."/>
            <person name="Berlin A."/>
            <person name="Chapman S.B."/>
            <person name="Goldberg J."/>
            <person name="Griggs A."/>
            <person name="Gujja S."/>
            <person name="Hansen M."/>
            <person name="Howarth C."/>
            <person name="Imamovic A."/>
            <person name="Larimer J."/>
            <person name="McCowen C."/>
            <person name="Montmayeur A."/>
            <person name="Murphy C."/>
            <person name="Neiman D."/>
            <person name="Pearson M."/>
            <person name="Priest M."/>
            <person name="Roberts A."/>
            <person name="Saif S."/>
            <person name="Shea T."/>
            <person name="Sisk P."/>
            <person name="Sykes S."/>
            <person name="Wortman J."/>
            <person name="Nusbaum C."/>
            <person name="Birren B."/>
        </authorList>
    </citation>
    <scope>NUCLEOTIDE SEQUENCE [LARGE SCALE GENOMIC DNA]</scope>
    <source>
        <strain evidence="2 4">CM2</strain>
    </source>
</reference>
<dbReference type="RefSeq" id="WP_009528287.1">
    <property type="nucleotide sequence ID" value="NZ_ALNK01000037.1"/>
</dbReference>